<feature type="region of interest" description="Disordered" evidence="1">
    <location>
        <begin position="1"/>
        <end position="220"/>
    </location>
</feature>
<gene>
    <name evidence="4" type="ORF">CDAUBV1_LOCUS14029</name>
</gene>
<dbReference type="PANTHER" id="PTHR22891">
    <property type="entry name" value="EUKARYOTIC TRANSLATION INITIATION FACTOR 2C"/>
    <property type="match status" value="1"/>
</dbReference>
<dbReference type="CDD" id="cd02846">
    <property type="entry name" value="PAZ_argonaute_like"/>
    <property type="match status" value="1"/>
</dbReference>
<dbReference type="AlphaFoldDB" id="A0AAV2TP26"/>
<evidence type="ECO:0000259" key="2">
    <source>
        <dbReference type="PROSITE" id="PS50821"/>
    </source>
</evidence>
<dbReference type="Pfam" id="PF02171">
    <property type="entry name" value="Piwi"/>
    <property type="match status" value="1"/>
</dbReference>
<evidence type="ECO:0000256" key="1">
    <source>
        <dbReference type="SAM" id="MobiDB-lite"/>
    </source>
</evidence>
<dbReference type="InterPro" id="IPR012337">
    <property type="entry name" value="RNaseH-like_sf"/>
</dbReference>
<dbReference type="InterPro" id="IPR003165">
    <property type="entry name" value="Piwi"/>
</dbReference>
<dbReference type="Pfam" id="PF02170">
    <property type="entry name" value="PAZ"/>
    <property type="match status" value="1"/>
</dbReference>
<dbReference type="InterPro" id="IPR036085">
    <property type="entry name" value="PAZ_dom_sf"/>
</dbReference>
<name>A0AAV2TP26_CALDB</name>
<dbReference type="PROSITE" id="PS50822">
    <property type="entry name" value="PIWI"/>
    <property type="match status" value="1"/>
</dbReference>
<organism evidence="4 5">
    <name type="scientific">Calicophoron daubneyi</name>
    <name type="common">Rumen fluke</name>
    <name type="synonym">Paramphistomum daubneyi</name>
    <dbReference type="NCBI Taxonomy" id="300641"/>
    <lineage>
        <taxon>Eukaryota</taxon>
        <taxon>Metazoa</taxon>
        <taxon>Spiralia</taxon>
        <taxon>Lophotrochozoa</taxon>
        <taxon>Platyhelminthes</taxon>
        <taxon>Trematoda</taxon>
        <taxon>Digenea</taxon>
        <taxon>Plagiorchiida</taxon>
        <taxon>Pronocephalata</taxon>
        <taxon>Paramphistomoidea</taxon>
        <taxon>Paramphistomidae</taxon>
        <taxon>Calicophoron</taxon>
    </lineage>
</organism>
<dbReference type="Gene3D" id="3.40.50.2300">
    <property type="match status" value="1"/>
</dbReference>
<dbReference type="SUPFAM" id="SSF53098">
    <property type="entry name" value="Ribonuclease H-like"/>
    <property type="match status" value="1"/>
</dbReference>
<proteinExistence type="predicted"/>
<dbReference type="Gene3D" id="2.170.260.10">
    <property type="entry name" value="paz domain"/>
    <property type="match status" value="1"/>
</dbReference>
<feature type="compositionally biased region" description="Gly residues" evidence="1">
    <location>
        <begin position="38"/>
        <end position="54"/>
    </location>
</feature>
<dbReference type="SUPFAM" id="SSF101690">
    <property type="entry name" value="PAZ domain"/>
    <property type="match status" value="1"/>
</dbReference>
<reference evidence="4" key="1">
    <citation type="submission" date="2024-06" db="EMBL/GenBank/DDBJ databases">
        <authorList>
            <person name="Liu X."/>
            <person name="Lenzi L."/>
            <person name="Haldenby T S."/>
            <person name="Uol C."/>
        </authorList>
    </citation>
    <scope>NUCLEOTIDE SEQUENCE</scope>
</reference>
<feature type="domain" description="PAZ" evidence="2">
    <location>
        <begin position="476"/>
        <end position="566"/>
    </location>
</feature>
<protein>
    <submittedName>
        <fullName evidence="4">Uncharacterized protein</fullName>
    </submittedName>
</protein>
<dbReference type="InterPro" id="IPR036397">
    <property type="entry name" value="RNaseH_sf"/>
</dbReference>
<evidence type="ECO:0000259" key="3">
    <source>
        <dbReference type="PROSITE" id="PS50822"/>
    </source>
</evidence>
<comment type="caution">
    <text evidence="4">The sequence shown here is derived from an EMBL/GenBank/DDBJ whole genome shotgun (WGS) entry which is preliminary data.</text>
</comment>
<dbReference type="EMBL" id="CAXLJL010000567">
    <property type="protein sequence ID" value="CAL5138968.1"/>
    <property type="molecule type" value="Genomic_DNA"/>
</dbReference>
<dbReference type="Gene3D" id="3.30.420.10">
    <property type="entry name" value="Ribonuclease H-like superfamily/Ribonuclease H"/>
    <property type="match status" value="1"/>
</dbReference>
<dbReference type="InterPro" id="IPR045246">
    <property type="entry name" value="Piwi_ago-like"/>
</dbReference>
<dbReference type="PROSITE" id="PS50821">
    <property type="entry name" value="PAZ"/>
    <property type="match status" value="1"/>
</dbReference>
<evidence type="ECO:0000313" key="5">
    <source>
        <dbReference type="Proteomes" id="UP001497525"/>
    </source>
</evidence>
<sequence length="1060" mass="118896">MSDRGFDQRGRGRGGRGRGDQARRGGRGGQFDRSQRGRGYGGRGQGEGTPGAEGGFQPQEGSAGATGGEQSRGRGRGRGQFRADQGAEGGFQPQEGSAGATGGEQSRKKPAWGQPPISQPPSEPPAMEEISGAVPDRPEPPVPSAEASTKKTKRKARKDRGSLAEEKAEEELGGTTAPQGAEALQSQKGQSEPSKSQISPAGEQGGALSAARQKKSHPMMVAEGVLPTQMARVSLGEKYMPKRPDNGGSLGKPCKMLVNCWDMEFGSCKVKMYCLEEIAVYNLDKSTGTKKEFRMPTKEKRALLKFVIPTLPAHAIYDGGHIVYSETQVCDVTSEGIEREIEIEDPQGRGTLLLKYRIIEVQTITTDALRDYITNPRSTSLKMPQDSIRLLDCVFKEVSKRFYESLDRAAVYDRMPVRLIKEKLLSIHRGFISSVRPQWKVRLNVDLTYKAFLTPGNLADVIYDKYGDDACCSSRQIASDLSRIRVQTDSFYKEAKTGHPYSRKFTVFGISDKPADKLMIEERNQTVAEYFEQQHNIRLKYPYYPCVKVNQTRPVYIPMELLNVLPYQSSNASRADIASTIVKCAAVKPKERFGILAEFVKRMFLSRLKLFDRFGVKISQNPVEVNGRVLPTPTAKFNERNEEALNRGSWIAPSFYSPANSGSQIRWAILSVPYGYEDPIWDRTTVIAELPREARRYNIIMKEPVYSSLVRPQQLANMLQDMAEKNIHLVVLILYDEDSYGEIKRQSDLILGIRTQCIRGSTLRKRGVFRNLMLKINGKLGGINWIIPPLIKEAREILMVFGADVTHPPPKPRQGIRKSVAAVIGSITPDLMRYAAVVRRQATTETGNKTTREIIDNLQSMVSELIKANARRNVGRLPTKLIFYRDGVSEGQFENVLNEEVAAMQRACKEIRQDYEPGITYIVVQKRHHIRFQPICGSGDRNGNVEAGTVVDTEVTHRIEFDFYLASQEGIQGTCKPAHYHVLYDDNDWSSDDLQLFTYFLCHAYMRCTRSVSYPAPTYYSHLAAFRAREWLNGDCEEASLLKDDQFRVHTNQFEGMFYL</sequence>
<dbReference type="CDD" id="cd04657">
    <property type="entry name" value="Piwi_ago-like"/>
    <property type="match status" value="1"/>
</dbReference>
<accession>A0AAV2TP26</accession>
<feature type="compositionally biased region" description="Polar residues" evidence="1">
    <location>
        <begin position="184"/>
        <end position="199"/>
    </location>
</feature>
<dbReference type="Proteomes" id="UP001497525">
    <property type="component" value="Unassembled WGS sequence"/>
</dbReference>
<dbReference type="GO" id="GO:0003723">
    <property type="term" value="F:RNA binding"/>
    <property type="evidence" value="ECO:0007669"/>
    <property type="project" value="InterPro"/>
</dbReference>
<evidence type="ECO:0000313" key="4">
    <source>
        <dbReference type="EMBL" id="CAL5138968.1"/>
    </source>
</evidence>
<dbReference type="InterPro" id="IPR003100">
    <property type="entry name" value="PAZ_dom"/>
</dbReference>
<feature type="compositionally biased region" description="Basic and acidic residues" evidence="1">
    <location>
        <begin position="1"/>
        <end position="10"/>
    </location>
</feature>
<dbReference type="SMART" id="SM00950">
    <property type="entry name" value="Piwi"/>
    <property type="match status" value="1"/>
</dbReference>
<feature type="domain" description="Piwi" evidence="3">
    <location>
        <begin position="729"/>
        <end position="1033"/>
    </location>
</feature>